<feature type="signal peptide" evidence="2">
    <location>
        <begin position="1"/>
        <end position="32"/>
    </location>
</feature>
<protein>
    <recommendedName>
        <fullName evidence="5">Outer membrane protein</fullName>
    </recommendedName>
</protein>
<dbReference type="SUPFAM" id="SSF111384">
    <property type="entry name" value="OmpH-like"/>
    <property type="match status" value="1"/>
</dbReference>
<feature type="coiled-coil region" evidence="1">
    <location>
        <begin position="73"/>
        <end position="116"/>
    </location>
</feature>
<reference evidence="4" key="1">
    <citation type="submission" date="2017-02" db="EMBL/GenBank/DDBJ databases">
        <title>Comparative genomics and description of representatives of a novel lineage of planctomycetes thriving in anoxic sediments.</title>
        <authorList>
            <person name="Spring S."/>
            <person name="Bunk B."/>
            <person name="Sproer C."/>
        </authorList>
    </citation>
    <scope>NUCLEOTIDE SEQUENCE [LARGE SCALE GENOMIC DNA]</scope>
    <source>
        <strain evidence="4">SM-Chi-D1</strain>
    </source>
</reference>
<feature type="chain" id="PRO_5011958833" description="Outer membrane protein" evidence="2">
    <location>
        <begin position="33"/>
        <end position="171"/>
    </location>
</feature>
<evidence type="ECO:0000313" key="3">
    <source>
        <dbReference type="EMBL" id="AQQ71824.1"/>
    </source>
</evidence>
<dbReference type="AlphaFoldDB" id="A0A1Q2MGP8"/>
<evidence type="ECO:0008006" key="5">
    <source>
        <dbReference type="Google" id="ProtNLM"/>
    </source>
</evidence>
<evidence type="ECO:0000256" key="1">
    <source>
        <dbReference type="SAM" id="Coils"/>
    </source>
</evidence>
<dbReference type="KEGG" id="pbas:SMSP2_02203"/>
<organism evidence="3 4">
    <name type="scientific">Limihaloglobus sulfuriphilus</name>
    <dbReference type="NCBI Taxonomy" id="1851148"/>
    <lineage>
        <taxon>Bacteria</taxon>
        <taxon>Pseudomonadati</taxon>
        <taxon>Planctomycetota</taxon>
        <taxon>Phycisphaerae</taxon>
        <taxon>Sedimentisphaerales</taxon>
        <taxon>Sedimentisphaeraceae</taxon>
        <taxon>Limihaloglobus</taxon>
    </lineage>
</organism>
<evidence type="ECO:0000256" key="2">
    <source>
        <dbReference type="SAM" id="SignalP"/>
    </source>
</evidence>
<proteinExistence type="predicted"/>
<gene>
    <name evidence="3" type="ORF">SMSP2_02203</name>
</gene>
<sequence precursor="true">MIHRNTNKFVMLAALAAGVLITAVMFTGQLNAQDQAPSWQNSSEQNSTSKESSIIGTYDPQAAFEQHPLQEKLMEFYASIQEETQKAQQQENQQKLRQLQQQFEQQRNQVIEQFHQDVEKALPEAAEAAGVKIIALEIAYTANDITPQDVTEQIVETFTEKDGEKTAGQQF</sequence>
<dbReference type="Proteomes" id="UP000188181">
    <property type="component" value="Chromosome"/>
</dbReference>
<dbReference type="RefSeq" id="WP_146683972.1">
    <property type="nucleotide sequence ID" value="NZ_CP019646.1"/>
</dbReference>
<keyword evidence="2" id="KW-0732">Signal</keyword>
<accession>A0A1Q2MGP8</accession>
<keyword evidence="4" id="KW-1185">Reference proteome</keyword>
<name>A0A1Q2MGP8_9BACT</name>
<dbReference type="EMBL" id="CP019646">
    <property type="protein sequence ID" value="AQQ71824.1"/>
    <property type="molecule type" value="Genomic_DNA"/>
</dbReference>
<dbReference type="Gene3D" id="3.30.910.20">
    <property type="entry name" value="Skp domain"/>
    <property type="match status" value="1"/>
</dbReference>
<keyword evidence="1" id="KW-0175">Coiled coil</keyword>
<evidence type="ECO:0000313" key="4">
    <source>
        <dbReference type="Proteomes" id="UP000188181"/>
    </source>
</evidence>
<dbReference type="InterPro" id="IPR024930">
    <property type="entry name" value="Skp_dom_sf"/>
</dbReference>